<dbReference type="EC" id="6.2.1.3" evidence="4"/>
<evidence type="ECO:0000313" key="5">
    <source>
        <dbReference type="Proteomes" id="UP000319557"/>
    </source>
</evidence>
<dbReference type="EMBL" id="CP036261">
    <property type="protein sequence ID" value="QDS89649.1"/>
    <property type="molecule type" value="Genomic_DNA"/>
</dbReference>
<dbReference type="InterPro" id="IPR000873">
    <property type="entry name" value="AMP-dep_synth/lig_dom"/>
</dbReference>
<sequence length="563" mass="62977">MATVSSNLQQSYDRTTTEDSQFALPPRKLQYPNFPAWGLLHRAAGLMPDRDACIYYETKWQYRQLNRDAMRMAAVLKELGIRPGDRVGLLLPNVPEYIIAVNGIWRVGGIAVAISPLMVEEEVDRLLAETDCQVVISLDMLSHTLYGSHRPRKILLVSVRPQLGPLEQLGYLYMRHQRTGQWWISGSDSAAWFWDELNRAEPLFDTALCDPATDAAYILPTGGTTGQAKAVTLSHRNLVANAWQQYYWAGAQIGRERLTGVLPFFHSYGLSTTVLGGAALVATIVLHHRFNTYRTIELMQRHRPTVFHAVPAMLVAMNEQLRKRPARLDSIKWVISGGAPLPEEVAIEFAEHTGALVVEGYGLSEASPVTHVGPLNATARHGTIGLPLPDTDARIVDQETGMIDLPRGEVGELVVRGPQVMLGYWNDPVETQHAIRDGWLFTGDLARIRADGLYEIHERKKDLIITSGFNVYPREVERKLRACPGVQDAAVVGAPDAQRGEIVKAFLVMKKGAAWDVAALEAYCHQHLAAHKRPRIFERCEHDLPRNFLGKVLRRHLREGDLK</sequence>
<keyword evidence="5" id="KW-1185">Reference proteome</keyword>
<feature type="domain" description="AMP-binding enzyme C-terminal" evidence="3">
    <location>
        <begin position="475"/>
        <end position="551"/>
    </location>
</feature>
<accession>A0A517M449</accession>
<dbReference type="InterPro" id="IPR042099">
    <property type="entry name" value="ANL_N_sf"/>
</dbReference>
<feature type="domain" description="AMP-dependent synthetase/ligase" evidence="2">
    <location>
        <begin position="42"/>
        <end position="425"/>
    </location>
</feature>
<dbReference type="KEGG" id="ruv:EC9_38490"/>
<dbReference type="Gene3D" id="3.30.300.30">
    <property type="match status" value="1"/>
</dbReference>
<dbReference type="AlphaFoldDB" id="A0A517M449"/>
<dbReference type="InterPro" id="IPR045851">
    <property type="entry name" value="AMP-bd_C_sf"/>
</dbReference>
<dbReference type="InterPro" id="IPR050237">
    <property type="entry name" value="ATP-dep_AMP-bd_enzyme"/>
</dbReference>
<evidence type="ECO:0000256" key="1">
    <source>
        <dbReference type="SAM" id="MobiDB-lite"/>
    </source>
</evidence>
<evidence type="ECO:0000313" key="4">
    <source>
        <dbReference type="EMBL" id="QDS89649.1"/>
    </source>
</evidence>
<dbReference type="GO" id="GO:0004467">
    <property type="term" value="F:long-chain fatty acid-CoA ligase activity"/>
    <property type="evidence" value="ECO:0007669"/>
    <property type="project" value="UniProtKB-EC"/>
</dbReference>
<reference evidence="4 5" key="1">
    <citation type="submission" date="2019-02" db="EMBL/GenBank/DDBJ databases">
        <title>Deep-cultivation of Planctomycetes and their phenomic and genomic characterization uncovers novel biology.</title>
        <authorList>
            <person name="Wiegand S."/>
            <person name="Jogler M."/>
            <person name="Boedeker C."/>
            <person name="Pinto D."/>
            <person name="Vollmers J."/>
            <person name="Rivas-Marin E."/>
            <person name="Kohn T."/>
            <person name="Peeters S.H."/>
            <person name="Heuer A."/>
            <person name="Rast P."/>
            <person name="Oberbeckmann S."/>
            <person name="Bunk B."/>
            <person name="Jeske O."/>
            <person name="Meyerdierks A."/>
            <person name="Storesund J.E."/>
            <person name="Kallscheuer N."/>
            <person name="Luecker S."/>
            <person name="Lage O.M."/>
            <person name="Pohl T."/>
            <person name="Merkel B.J."/>
            <person name="Hornburger P."/>
            <person name="Mueller R.-W."/>
            <person name="Bruemmer F."/>
            <person name="Labrenz M."/>
            <person name="Spormann A.M."/>
            <person name="Op den Camp H."/>
            <person name="Overmann J."/>
            <person name="Amann R."/>
            <person name="Jetten M.S.M."/>
            <person name="Mascher T."/>
            <person name="Medema M.H."/>
            <person name="Devos D.P."/>
            <person name="Kaster A.-K."/>
            <person name="Ovreas L."/>
            <person name="Rohde M."/>
            <person name="Galperin M.Y."/>
            <person name="Jogler C."/>
        </authorList>
    </citation>
    <scope>NUCLEOTIDE SEQUENCE [LARGE SCALE GENOMIC DNA]</scope>
    <source>
        <strain evidence="4 5">EC9</strain>
    </source>
</reference>
<gene>
    <name evidence="4" type="primary">lcfB_3</name>
    <name evidence="4" type="ORF">EC9_38490</name>
</gene>
<dbReference type="PANTHER" id="PTHR43767:SF12">
    <property type="entry name" value="AMP-DEPENDENT SYNTHETASE AND LIGASE"/>
    <property type="match status" value="1"/>
</dbReference>
<dbReference type="OrthoDB" id="9778383at2"/>
<feature type="region of interest" description="Disordered" evidence="1">
    <location>
        <begin position="1"/>
        <end position="21"/>
    </location>
</feature>
<proteinExistence type="predicted"/>
<dbReference type="Proteomes" id="UP000319557">
    <property type="component" value="Chromosome"/>
</dbReference>
<dbReference type="PANTHER" id="PTHR43767">
    <property type="entry name" value="LONG-CHAIN-FATTY-ACID--COA LIGASE"/>
    <property type="match status" value="1"/>
</dbReference>
<protein>
    <submittedName>
        <fullName evidence="4">Long-chain-fatty-acid--CoA ligase</fullName>
        <ecNumber evidence="4">6.2.1.3</ecNumber>
    </submittedName>
</protein>
<dbReference type="PROSITE" id="PS00455">
    <property type="entry name" value="AMP_BINDING"/>
    <property type="match status" value="1"/>
</dbReference>
<dbReference type="InterPro" id="IPR025110">
    <property type="entry name" value="AMP-bd_C"/>
</dbReference>
<dbReference type="SUPFAM" id="SSF56801">
    <property type="entry name" value="Acetyl-CoA synthetase-like"/>
    <property type="match status" value="1"/>
</dbReference>
<dbReference type="InterPro" id="IPR020845">
    <property type="entry name" value="AMP-binding_CS"/>
</dbReference>
<feature type="compositionally biased region" description="Polar residues" evidence="1">
    <location>
        <begin position="1"/>
        <end position="20"/>
    </location>
</feature>
<evidence type="ECO:0000259" key="3">
    <source>
        <dbReference type="Pfam" id="PF13193"/>
    </source>
</evidence>
<keyword evidence="4" id="KW-0436">Ligase</keyword>
<dbReference type="Pfam" id="PF00501">
    <property type="entry name" value="AMP-binding"/>
    <property type="match status" value="1"/>
</dbReference>
<dbReference type="Pfam" id="PF13193">
    <property type="entry name" value="AMP-binding_C"/>
    <property type="match status" value="1"/>
</dbReference>
<organism evidence="4 5">
    <name type="scientific">Rosistilla ulvae</name>
    <dbReference type="NCBI Taxonomy" id="1930277"/>
    <lineage>
        <taxon>Bacteria</taxon>
        <taxon>Pseudomonadati</taxon>
        <taxon>Planctomycetota</taxon>
        <taxon>Planctomycetia</taxon>
        <taxon>Pirellulales</taxon>
        <taxon>Pirellulaceae</taxon>
        <taxon>Rosistilla</taxon>
    </lineage>
</organism>
<dbReference type="Gene3D" id="3.40.50.12780">
    <property type="entry name" value="N-terminal domain of ligase-like"/>
    <property type="match status" value="1"/>
</dbReference>
<evidence type="ECO:0000259" key="2">
    <source>
        <dbReference type="Pfam" id="PF00501"/>
    </source>
</evidence>
<name>A0A517M449_9BACT</name>
<dbReference type="RefSeq" id="WP_145347494.1">
    <property type="nucleotide sequence ID" value="NZ_CP036261.1"/>
</dbReference>